<dbReference type="EMBL" id="LJRO01000057">
    <property type="protein sequence ID" value="KPZ06551.1"/>
    <property type="molecule type" value="Genomic_DNA"/>
</dbReference>
<name>A0AA40TWR3_9PSED</name>
<sequence>MKLKALECSEVVVDMGHASVAMEGNSLGAANQIPRERPDC</sequence>
<gene>
    <name evidence="1" type="ORF">ALO43_200143</name>
</gene>
<accession>A0AA40TWR3</accession>
<dbReference type="AlphaFoldDB" id="A0AA40TWR3"/>
<proteinExistence type="predicted"/>
<organism evidence="1 2">
    <name type="scientific">Pseudomonas tremae</name>
    <dbReference type="NCBI Taxonomy" id="200454"/>
    <lineage>
        <taxon>Bacteria</taxon>
        <taxon>Pseudomonadati</taxon>
        <taxon>Pseudomonadota</taxon>
        <taxon>Gammaproteobacteria</taxon>
        <taxon>Pseudomonadales</taxon>
        <taxon>Pseudomonadaceae</taxon>
        <taxon>Pseudomonas</taxon>
    </lineage>
</organism>
<evidence type="ECO:0000313" key="2">
    <source>
        <dbReference type="Proteomes" id="UP000050523"/>
    </source>
</evidence>
<reference evidence="1 2" key="1">
    <citation type="submission" date="2015-09" db="EMBL/GenBank/DDBJ databases">
        <title>Genome announcement of multiple Pseudomonas syringae strains.</title>
        <authorList>
            <person name="Thakur S."/>
            <person name="Wang P.W."/>
            <person name="Gong Y."/>
            <person name="Weir B.S."/>
            <person name="Guttman D.S."/>
        </authorList>
    </citation>
    <scope>NUCLEOTIDE SEQUENCE [LARGE SCALE GENOMIC DNA]</scope>
    <source>
        <strain evidence="1 2">ICMP9151</strain>
    </source>
</reference>
<dbReference type="Proteomes" id="UP000050523">
    <property type="component" value="Unassembled WGS sequence"/>
</dbReference>
<comment type="caution">
    <text evidence="1">The sequence shown here is derived from an EMBL/GenBank/DDBJ whole genome shotgun (WGS) entry which is preliminary data.</text>
</comment>
<protein>
    <submittedName>
        <fullName evidence="1">Peptidase M20</fullName>
    </submittedName>
</protein>
<evidence type="ECO:0000313" key="1">
    <source>
        <dbReference type="EMBL" id="KPZ06551.1"/>
    </source>
</evidence>